<feature type="transmembrane region" description="Helical" evidence="2">
    <location>
        <begin position="81"/>
        <end position="108"/>
    </location>
</feature>
<dbReference type="RefSeq" id="WP_005816571.1">
    <property type="nucleotide sequence ID" value="NZ_CABKQQ010000060.1"/>
</dbReference>
<feature type="transmembrane region" description="Helical" evidence="2">
    <location>
        <begin position="452"/>
        <end position="478"/>
    </location>
</feature>
<feature type="transmembrane region" description="Helical" evidence="2">
    <location>
        <begin position="382"/>
        <end position="401"/>
    </location>
</feature>
<keyword evidence="2" id="KW-0812">Transmembrane</keyword>
<feature type="transmembrane region" description="Helical" evidence="2">
    <location>
        <begin position="529"/>
        <end position="549"/>
    </location>
</feature>
<accession>A0A098AZC4</accession>
<dbReference type="Pfam" id="PF16949">
    <property type="entry name" value="ABC_tran_2"/>
    <property type="match status" value="1"/>
</dbReference>
<dbReference type="Proteomes" id="UP000054623">
    <property type="component" value="Unassembled WGS sequence"/>
</dbReference>
<feature type="transmembrane region" description="Helical" evidence="2">
    <location>
        <begin position="129"/>
        <end position="154"/>
    </location>
</feature>
<dbReference type="InterPro" id="IPR031599">
    <property type="entry name" value="ABC_tran_2"/>
</dbReference>
<feature type="transmembrane region" description="Helical" evidence="2">
    <location>
        <begin position="484"/>
        <end position="508"/>
    </location>
</feature>
<reference evidence="4 5" key="2">
    <citation type="submission" date="2015-12" db="EMBL/GenBank/DDBJ databases">
        <title>Draft Genome Sequence of Desulfitobacterium hafniense Strain DH, a Sulfate-reducing Bacterium Isolated from Paddy Soils.</title>
        <authorList>
            <person name="Bao P."/>
            <person name="Zhang X."/>
            <person name="Li G."/>
        </authorList>
    </citation>
    <scope>NUCLEOTIDE SEQUENCE [LARGE SCALE GENOMIC DNA]</scope>
    <source>
        <strain evidence="4 5">DH</strain>
    </source>
</reference>
<evidence type="ECO:0000256" key="2">
    <source>
        <dbReference type="SAM" id="Phobius"/>
    </source>
</evidence>
<evidence type="ECO:0000313" key="3">
    <source>
        <dbReference type="EMBL" id="CDX01467.1"/>
    </source>
</evidence>
<feature type="transmembrane region" description="Helical" evidence="2">
    <location>
        <begin position="268"/>
        <end position="289"/>
    </location>
</feature>
<keyword evidence="2" id="KW-0472">Membrane</keyword>
<protein>
    <submittedName>
        <fullName evidence="3">Uncharacterized protein</fullName>
    </submittedName>
</protein>
<organism evidence="3">
    <name type="scientific">Desulfitobacterium hafniense</name>
    <name type="common">Desulfitobacterium frappieri</name>
    <dbReference type="NCBI Taxonomy" id="49338"/>
    <lineage>
        <taxon>Bacteria</taxon>
        <taxon>Bacillati</taxon>
        <taxon>Bacillota</taxon>
        <taxon>Clostridia</taxon>
        <taxon>Eubacteriales</taxon>
        <taxon>Desulfitobacteriaceae</taxon>
        <taxon>Desulfitobacterium</taxon>
    </lineage>
</organism>
<feature type="region of interest" description="Disordered" evidence="1">
    <location>
        <begin position="303"/>
        <end position="334"/>
    </location>
</feature>
<sequence>MRILLPPPIETPPPPQSFFQDFILLFKNQFRVSWNKFRHRPKSAMLLYALLIFFIVAFISSMGYLAYGALGSISYEVVEGFLSLLFLGGLVGQIFFGITAAFAALYMSEDLELLFIAPVSLKAVFAVKSLSVIASNFLTALLFVFLPGLFYGLFFQAGPAFYILVLLVGLGLMIIGTAIAELLNLVVMRIVPPHRSKEAVGFIGALAGIMIALFFQIPNLILGREEQFDMTSWLTGNEQVLNLMHLFPWGWGSQALVAGMSGDFLVGLGWSLLLLAVGVGLFLLAFNLLEQGFRRGFISLSQGEGGRRRTKSRKRALPDQVTPGQTSARTSRTTLQGRADTTLQGIFSLLHEEPVGQTSPLAGMWAVAKKDLLYLKRDTREWFGYLTPLIIMAFFIAQYLFVRTPGSESSLVTVFIMYTIMFSGNMALLSFGREGESDWLLNSVPLGGWPVVLGKLLAAVLPTLVLMEALLVGTALAIGLSTTMILALAFGAIFLSLGSSAIGLFYSINYSRFNPENPQQRISPGASMFMYLVNMIFVLLLALGILYVFRPVELVAVLQALPPVTYEGGFWSGVLYVLYLLSRPILWPTWARLIIGIPVTAAIWAVMFFGFMAATVRQSRKGFRVEIVTTKKKQKTRKKK</sequence>
<feature type="transmembrane region" description="Helical" evidence="2">
    <location>
        <begin position="593"/>
        <end position="614"/>
    </location>
</feature>
<evidence type="ECO:0000313" key="5">
    <source>
        <dbReference type="Proteomes" id="UP000054623"/>
    </source>
</evidence>
<proteinExistence type="predicted"/>
<evidence type="ECO:0000256" key="1">
    <source>
        <dbReference type="SAM" id="MobiDB-lite"/>
    </source>
</evidence>
<feature type="transmembrane region" description="Helical" evidence="2">
    <location>
        <begin position="413"/>
        <end position="431"/>
    </location>
</feature>
<dbReference type="EMBL" id="LK996017">
    <property type="protein sequence ID" value="CDX01467.1"/>
    <property type="molecule type" value="Genomic_DNA"/>
</dbReference>
<dbReference type="OrthoDB" id="2781328at2"/>
<evidence type="ECO:0000313" key="4">
    <source>
        <dbReference type="EMBL" id="KTE91373.1"/>
    </source>
</evidence>
<feature type="transmembrane region" description="Helical" evidence="2">
    <location>
        <begin position="46"/>
        <end position="69"/>
    </location>
</feature>
<dbReference type="EMBL" id="LOCK01000027">
    <property type="protein sequence ID" value="KTE91373.1"/>
    <property type="molecule type" value="Genomic_DNA"/>
</dbReference>
<feature type="compositionally biased region" description="Polar residues" evidence="1">
    <location>
        <begin position="322"/>
        <end position="334"/>
    </location>
</feature>
<keyword evidence="2" id="KW-1133">Transmembrane helix</keyword>
<feature type="transmembrane region" description="Helical" evidence="2">
    <location>
        <begin position="199"/>
        <end position="221"/>
    </location>
</feature>
<reference evidence="3" key="1">
    <citation type="submission" date="2014-07" db="EMBL/GenBank/DDBJ databases">
        <authorList>
            <person name="Hornung V.Bastian."/>
        </authorList>
    </citation>
    <scope>NUCLEOTIDE SEQUENCE</scope>
    <source>
        <strain evidence="3">PCE-S</strain>
    </source>
</reference>
<name>A0A098AZC4_DESHA</name>
<dbReference type="PATRIC" id="fig|49338.4.peg.1699"/>
<feature type="transmembrane region" description="Helical" evidence="2">
    <location>
        <begin position="160"/>
        <end position="187"/>
    </location>
</feature>
<gene>
    <name evidence="4" type="ORF">AT727_22805</name>
    <name evidence="3" type="ORF">DPCES_1580</name>
</gene>
<dbReference type="AlphaFoldDB" id="A0A098AZC4"/>